<feature type="transmembrane region" description="Helical" evidence="6">
    <location>
        <begin position="84"/>
        <end position="105"/>
    </location>
</feature>
<evidence type="ECO:0000256" key="5">
    <source>
        <dbReference type="ARBA" id="ARBA00029568"/>
    </source>
</evidence>
<dbReference type="RefSeq" id="WP_265383272.1">
    <property type="nucleotide sequence ID" value="NZ_CP110615.1"/>
</dbReference>
<dbReference type="Pfam" id="PF13631">
    <property type="entry name" value="Cytochrom_B_N_2"/>
    <property type="match status" value="1"/>
</dbReference>
<feature type="transmembrane region" description="Helical" evidence="6">
    <location>
        <begin position="174"/>
        <end position="200"/>
    </location>
</feature>
<dbReference type="InterPro" id="IPR016174">
    <property type="entry name" value="Di-haem_cyt_TM"/>
</dbReference>
<evidence type="ECO:0000256" key="2">
    <source>
        <dbReference type="ARBA" id="ARBA00012951"/>
    </source>
</evidence>
<keyword evidence="9" id="KW-1185">Reference proteome</keyword>
<feature type="transmembrane region" description="Helical" evidence="6">
    <location>
        <begin position="31"/>
        <end position="57"/>
    </location>
</feature>
<organism evidence="8 9">
    <name type="scientific">Rhodococcus antarcticus</name>
    <dbReference type="NCBI Taxonomy" id="2987751"/>
    <lineage>
        <taxon>Bacteria</taxon>
        <taxon>Bacillati</taxon>
        <taxon>Actinomycetota</taxon>
        <taxon>Actinomycetes</taxon>
        <taxon>Mycobacteriales</taxon>
        <taxon>Nocardiaceae</taxon>
        <taxon>Rhodococcus</taxon>
    </lineage>
</organism>
<accession>A0ABY6P1L1</accession>
<proteinExistence type="predicted"/>
<evidence type="ECO:0000256" key="6">
    <source>
        <dbReference type="SAM" id="Phobius"/>
    </source>
</evidence>
<dbReference type="InterPro" id="IPR027387">
    <property type="entry name" value="Cytb/b6-like_sf"/>
</dbReference>
<dbReference type="PANTHER" id="PTHR19271">
    <property type="entry name" value="CYTOCHROME B"/>
    <property type="match status" value="1"/>
</dbReference>
<evidence type="ECO:0000256" key="4">
    <source>
        <dbReference type="ARBA" id="ARBA00029351"/>
    </source>
</evidence>
<sequence length="353" mass="38977">MSRTRRALDVVDERLGIRALEYPVPEHANKLAWSLGGVTAAALVILIATGIVLVQFYNPVPEAANQSVRYLVTQVWGGRFVRGVHFWAAQAMYVTAALHMLRVFLTGSYKRPREANWLVGVAMFGLVTLAIFTGTVLKWDQESFEALGHNLEVGKLLGGVGFWFSPTFAGNVPILIRLYAAHVVFIPGLILVLVALHMLLVKKHKISPHPALPSEGRGDQAPAAEPTEPFTHHLRRISSFGLALFGLIGILAVVFPPGLGARPVQGIEVTTPPLNFWWLYSLENFFGLPAIIYGELIFFGLLVVIPFVDRSGERYWRRRPVAMTLLTVFLVVIITLTILLKFLATKDHLGMGG</sequence>
<feature type="domain" description="Cytochrome b/b6 N-terminal region profile" evidence="7">
    <location>
        <begin position="7"/>
        <end position="210"/>
    </location>
</feature>
<evidence type="ECO:0000256" key="3">
    <source>
        <dbReference type="ARBA" id="ARBA00016116"/>
    </source>
</evidence>
<evidence type="ECO:0000259" key="7">
    <source>
        <dbReference type="PROSITE" id="PS51002"/>
    </source>
</evidence>
<dbReference type="EC" id="7.1.1.8" evidence="2"/>
<dbReference type="SUPFAM" id="SSF81342">
    <property type="entry name" value="Transmembrane di-heme cytochromes"/>
    <property type="match status" value="1"/>
</dbReference>
<comment type="catalytic activity">
    <reaction evidence="4">
        <text>a quinol + 2 Fe(III)-[cytochrome c](out) = a quinone + 2 Fe(II)-[cytochrome c](out) + 2 H(+)(out)</text>
        <dbReference type="Rhea" id="RHEA:11484"/>
        <dbReference type="Rhea" id="RHEA-COMP:10350"/>
        <dbReference type="Rhea" id="RHEA-COMP:14399"/>
        <dbReference type="ChEBI" id="CHEBI:15378"/>
        <dbReference type="ChEBI" id="CHEBI:24646"/>
        <dbReference type="ChEBI" id="CHEBI:29033"/>
        <dbReference type="ChEBI" id="CHEBI:29034"/>
        <dbReference type="ChEBI" id="CHEBI:132124"/>
        <dbReference type="EC" id="7.1.1.8"/>
    </reaction>
</comment>
<feature type="transmembrane region" description="Helical" evidence="6">
    <location>
        <begin position="237"/>
        <end position="255"/>
    </location>
</feature>
<gene>
    <name evidence="8" type="ORF">RHODO2019_01245</name>
</gene>
<feature type="transmembrane region" description="Helical" evidence="6">
    <location>
        <begin position="320"/>
        <end position="344"/>
    </location>
</feature>
<reference evidence="8" key="1">
    <citation type="submission" date="2022-10" db="EMBL/GenBank/DDBJ databases">
        <title>Rhodococcus sp.75.</title>
        <authorList>
            <person name="Sun M."/>
        </authorList>
    </citation>
    <scope>NUCLEOTIDE SEQUENCE</scope>
    <source>
        <strain evidence="8">75</strain>
    </source>
</reference>
<dbReference type="InterPro" id="IPR005797">
    <property type="entry name" value="Cyt_b/b6_N"/>
</dbReference>
<keyword evidence="6" id="KW-0472">Membrane</keyword>
<evidence type="ECO:0000256" key="1">
    <source>
        <dbReference type="ARBA" id="ARBA00001971"/>
    </source>
</evidence>
<keyword evidence="6" id="KW-1133">Transmembrane helix</keyword>
<feature type="transmembrane region" description="Helical" evidence="6">
    <location>
        <begin position="285"/>
        <end position="308"/>
    </location>
</feature>
<evidence type="ECO:0000313" key="8">
    <source>
        <dbReference type="EMBL" id="UZJ25166.1"/>
    </source>
</evidence>
<dbReference type="PROSITE" id="PS51002">
    <property type="entry name" value="CYTB_NTER"/>
    <property type="match status" value="1"/>
</dbReference>
<feature type="transmembrane region" description="Helical" evidence="6">
    <location>
        <begin position="117"/>
        <end position="137"/>
    </location>
</feature>
<name>A0ABY6P1L1_9NOCA</name>
<protein>
    <recommendedName>
        <fullName evidence="3">Cytochrome bc1 complex cytochrome b subunit</fullName>
        <ecNumber evidence="2">7.1.1.8</ecNumber>
    </recommendedName>
    <alternativeName>
        <fullName evidence="5">Cytochrome bc1 reductase complex subunit QcrB</fullName>
    </alternativeName>
</protein>
<dbReference type="PANTHER" id="PTHR19271:SF16">
    <property type="entry name" value="CYTOCHROME B"/>
    <property type="match status" value="1"/>
</dbReference>
<evidence type="ECO:0000313" key="9">
    <source>
        <dbReference type="Proteomes" id="UP001164965"/>
    </source>
</evidence>
<keyword evidence="6" id="KW-0812">Transmembrane</keyword>
<comment type="cofactor">
    <cofactor evidence="1">
        <name>heme</name>
        <dbReference type="ChEBI" id="CHEBI:30413"/>
    </cofactor>
</comment>
<dbReference type="Proteomes" id="UP001164965">
    <property type="component" value="Chromosome"/>
</dbReference>
<dbReference type="Gene3D" id="1.20.810.10">
    <property type="entry name" value="Cytochrome Bc1 Complex, Chain C"/>
    <property type="match status" value="1"/>
</dbReference>
<dbReference type="EMBL" id="CP110615">
    <property type="protein sequence ID" value="UZJ25166.1"/>
    <property type="molecule type" value="Genomic_DNA"/>
</dbReference>